<evidence type="ECO:0000256" key="1">
    <source>
        <dbReference type="SAM" id="MobiDB-lite"/>
    </source>
</evidence>
<dbReference type="SUPFAM" id="SSF101967">
    <property type="entry name" value="Adhesin YadA, collagen-binding domain"/>
    <property type="match status" value="2"/>
</dbReference>
<feature type="region of interest" description="Disordered" evidence="1">
    <location>
        <begin position="1"/>
        <end position="391"/>
    </location>
</feature>
<feature type="compositionally biased region" description="Polar residues" evidence="1">
    <location>
        <begin position="569"/>
        <end position="588"/>
    </location>
</feature>
<protein>
    <submittedName>
        <fullName evidence="2">Uncharacterized protein</fullName>
    </submittedName>
</protein>
<name>A0AAV6TWP3_9ARAC</name>
<dbReference type="InterPro" id="IPR053337">
    <property type="entry name" value="AT-2_adhesin"/>
</dbReference>
<accession>A0AAV6TWP3</accession>
<feature type="compositionally biased region" description="Basic and acidic residues" evidence="1">
    <location>
        <begin position="342"/>
        <end position="353"/>
    </location>
</feature>
<evidence type="ECO:0000313" key="3">
    <source>
        <dbReference type="Proteomes" id="UP000827092"/>
    </source>
</evidence>
<comment type="caution">
    <text evidence="2">The sequence shown here is derived from an EMBL/GenBank/DDBJ whole genome shotgun (WGS) entry which is preliminary data.</text>
</comment>
<evidence type="ECO:0000313" key="2">
    <source>
        <dbReference type="EMBL" id="KAG8176174.1"/>
    </source>
</evidence>
<dbReference type="EMBL" id="JAFNEN010000914">
    <property type="protein sequence ID" value="KAG8176174.1"/>
    <property type="molecule type" value="Genomic_DNA"/>
</dbReference>
<gene>
    <name evidence="2" type="ORF">JTE90_011136</name>
</gene>
<feature type="compositionally biased region" description="Low complexity" evidence="1">
    <location>
        <begin position="26"/>
        <end position="84"/>
    </location>
</feature>
<dbReference type="PANTHER" id="PTHR37001">
    <property type="entry name" value="PHOSPHORYN, PUTATIVE-RELATED-RELATED"/>
    <property type="match status" value="1"/>
</dbReference>
<feature type="compositionally biased region" description="Polar residues" evidence="1">
    <location>
        <begin position="356"/>
        <end position="378"/>
    </location>
</feature>
<feature type="compositionally biased region" description="Basic and acidic residues" evidence="1">
    <location>
        <begin position="299"/>
        <end position="333"/>
    </location>
</feature>
<dbReference type="CDD" id="cd12820">
    <property type="entry name" value="LbR_YadA-like"/>
    <property type="match status" value="1"/>
</dbReference>
<reference evidence="2 3" key="1">
    <citation type="journal article" date="2022" name="Nat. Ecol. Evol.">
        <title>A masculinizing supergene underlies an exaggerated male reproductive morph in a spider.</title>
        <authorList>
            <person name="Hendrickx F."/>
            <person name="De Corte Z."/>
            <person name="Sonet G."/>
            <person name="Van Belleghem S.M."/>
            <person name="Kostlbacher S."/>
            <person name="Vangestel C."/>
        </authorList>
    </citation>
    <scope>NUCLEOTIDE SEQUENCE [LARGE SCALE GENOMIC DNA]</scope>
    <source>
        <strain evidence="2">W744_W776</strain>
    </source>
</reference>
<organism evidence="2 3">
    <name type="scientific">Oedothorax gibbosus</name>
    <dbReference type="NCBI Taxonomy" id="931172"/>
    <lineage>
        <taxon>Eukaryota</taxon>
        <taxon>Metazoa</taxon>
        <taxon>Ecdysozoa</taxon>
        <taxon>Arthropoda</taxon>
        <taxon>Chelicerata</taxon>
        <taxon>Arachnida</taxon>
        <taxon>Araneae</taxon>
        <taxon>Araneomorphae</taxon>
        <taxon>Entelegynae</taxon>
        <taxon>Araneoidea</taxon>
        <taxon>Linyphiidae</taxon>
        <taxon>Erigoninae</taxon>
        <taxon>Oedothorax</taxon>
    </lineage>
</organism>
<feature type="compositionally biased region" description="Basic and acidic residues" evidence="1">
    <location>
        <begin position="441"/>
        <end position="517"/>
    </location>
</feature>
<proteinExistence type="predicted"/>
<feature type="compositionally biased region" description="Polar residues" evidence="1">
    <location>
        <begin position="271"/>
        <end position="296"/>
    </location>
</feature>
<dbReference type="Gene3D" id="2.150.10.10">
    <property type="entry name" value="Serralysin-like metalloprotease, C-terminal"/>
    <property type="match status" value="2"/>
</dbReference>
<dbReference type="PANTHER" id="PTHR37001:SF5">
    <property type="entry name" value="RIIA DOMAIN-CONTAINING PROTEIN"/>
    <property type="match status" value="1"/>
</dbReference>
<dbReference type="Proteomes" id="UP000827092">
    <property type="component" value="Unassembled WGS sequence"/>
</dbReference>
<feature type="compositionally biased region" description="Polar residues" evidence="1">
    <location>
        <begin position="116"/>
        <end position="126"/>
    </location>
</feature>
<feature type="compositionally biased region" description="Basic and acidic residues" evidence="1">
    <location>
        <begin position="381"/>
        <end position="391"/>
    </location>
</feature>
<feature type="compositionally biased region" description="Basic and acidic residues" evidence="1">
    <location>
        <begin position="130"/>
        <end position="240"/>
    </location>
</feature>
<sequence>MSQIALCVTRSANVETISRDETTVSGDETTASGGETTAGGDETTAGGDETTAGGDETTAGGDETTAGGDETTAGGDETTAGGDETTARFGASHTGRTNGDVGISDGAAEASYGAGKNSSINGSFSETAAEELHLALEKKQSDNKEKQASVDEKQAGVDEKHSSVDEKPANVDEKPASVDEKPASVDEKPASVDEKPASVDEKPATRKLGEKPASVDEKPASVDEKPASVDEKPASVDEKPASVGEKPASVDEKPASVDEKPASFDEKPASVTRSPQVLTRSPQVLTRSPQVWTRSPQVLDEKPASVDEKPASVDEKPATRKCGREARKCDEKPASVTRSRKCGREARKCDEKPASVTRSPQVLTRSPQVLTRSPQVWTRSRKCDESRSGREARKCGREARKCGREARKCGREARKCGREARKCGREAASVDEKNEVLTKERVDEKNVSVDEKNVSVDEKNVSVDEKNVSVDEKNVSVDEKKVSVDEKNISVDEKDISVDEKNISVDEKNTSVDEKNISVEASVDETTASGDEATASGYETTASGDESAAIGDESAASGDETTASHDETTASGDETTASGDETTASVDETTAKPKEPDAIAPISCEDSKIPLLPEPDAQPFKYFPWPPFFFDNQPSPLDFPTFGLPPFKLPLFGRLYFKPPFFIPPRFDPGLPHFGPQFYGTPHFGPQFYGTRHFRPQFYGQPHFRPQFYGQPHFRPQFYGQPHFRPRCYGQPRFGPQFYGPLQFGAPFHSPPQFGPPCFKPPHFVPPLFGFQHLGHPYYGSPNFVPTPFQLVSIQFPDFGFVPNFLLPFQVEPFEYFGSVPMEGIETEYFKVNPFGIPEVPFLPGPSVVKQLGAPSLGPGFLTGFRPNQHHLFSSERVQLRNISKEELKLNKEHRSFVNGGSSKRPEVLGTNEGRELLYRAPDIPDEYLNKGSTIGLQFRIIELPCEKTIDIPRIFRTTIRKCMYNVKKDDVDECLPGLYDFLILLKSGIKPKKIIIKDPKKAEVCLGRVFSVCNIPAAIVLNEIFHDYLHPGIEIIRAFLPKMSKYAVIDEQTKGIFVQCLKRATKQKLDVCVEGYHDRIYEILGGRKEQGYMIFKDRGNLVNLFYFREISPLKEVCLAQVLSVCSLRTRLELDAFILGYDEVLLDILDPPRIEKQSYSNFIREGDMRNIKQCLEILEKKTLDACQPHLYNTLVDLISGQYIEMGVLPYSSDTADCLGQSFNGCSVYSRIVIADTIKFATDATVEIPLQDKVLNVEPVTAFEKEIISPCLQQLDPLIVDSCLPGMMYVLTAVFNSVPPNLEKLPLKISTQKCLQPSFRNCSANERLIITELIYRQTNTFVNLMFAFDENITVDGAFLDIVDACINHVTSPVIDTCIDGLNTALDLMKKGELPPTGFVFELAPGADPNCPKKIFNNCSKYERILIDSFMRTLPRQIVDTMLSDIVHPSSRDAGFHTYTDMDRDLLTTCMSTVDSVYLESCVPGLYETLTSLSLPLRAIALRPIEGKCLEVAFAHCTYKSRLLTKKMLYDFAKIHLNLRLDTAPQGSTGSMGPPTSVIKQCISSINPTEAEKCVPGFLHTMHKIFVQKLNDVTINVISTEKIPTATCLIDLYQNCDSSTQIFLLEKIERITHIGFNFGIGNMSGLFIDNDPQFSIAKWSLEPESFVVKLSDAQRSHLESEIRKYGNDYWGIATDFMQPSHNFAKRKDKIDVVSCNKQPDKNKKRNT</sequence>
<dbReference type="InterPro" id="IPR011049">
    <property type="entry name" value="Serralysin-like_metalloprot_C"/>
</dbReference>
<feature type="region of interest" description="Disordered" evidence="1">
    <location>
        <begin position="441"/>
        <end position="603"/>
    </location>
</feature>
<keyword evidence="3" id="KW-1185">Reference proteome</keyword>
<feature type="compositionally biased region" description="Basic and acidic residues" evidence="1">
    <location>
        <begin position="248"/>
        <end position="268"/>
    </location>
</feature>